<organism evidence="13 14">
    <name type="scientific">Aquirufa esocilacus</name>
    <dbReference type="NCBI Taxonomy" id="3096513"/>
    <lineage>
        <taxon>Bacteria</taxon>
        <taxon>Pseudomonadati</taxon>
        <taxon>Bacteroidota</taxon>
        <taxon>Cytophagia</taxon>
        <taxon>Cytophagales</taxon>
        <taxon>Flectobacillaceae</taxon>
        <taxon>Aquirufa</taxon>
    </lineage>
</organism>
<dbReference type="InterPro" id="IPR036628">
    <property type="entry name" value="Clp_N_dom_sf"/>
</dbReference>
<keyword evidence="6 11" id="KW-0175">Coiled coil</keyword>
<dbReference type="Pfam" id="PF07724">
    <property type="entry name" value="AAA_2"/>
    <property type="match status" value="1"/>
</dbReference>
<protein>
    <recommendedName>
        <fullName evidence="2 11">Chaperone protein ClpB</fullName>
    </recommendedName>
</protein>
<evidence type="ECO:0000256" key="3">
    <source>
        <dbReference type="ARBA" id="ARBA00022737"/>
    </source>
</evidence>
<keyword evidence="4 10" id="KW-0547">Nucleotide-binding</keyword>
<evidence type="ECO:0000256" key="2">
    <source>
        <dbReference type="ARBA" id="ARBA00017574"/>
    </source>
</evidence>
<dbReference type="PANTHER" id="PTHR11638:SF18">
    <property type="entry name" value="HEAT SHOCK PROTEIN 104"/>
    <property type="match status" value="1"/>
</dbReference>
<dbReference type="InterPro" id="IPR001270">
    <property type="entry name" value="ClpA/B"/>
</dbReference>
<dbReference type="CDD" id="cd00009">
    <property type="entry name" value="AAA"/>
    <property type="match status" value="1"/>
</dbReference>
<evidence type="ECO:0000313" key="14">
    <source>
        <dbReference type="Proteomes" id="UP001598019"/>
    </source>
</evidence>
<dbReference type="PROSITE" id="PS51903">
    <property type="entry name" value="CLP_R"/>
    <property type="match status" value="1"/>
</dbReference>
<dbReference type="PROSITE" id="PS00870">
    <property type="entry name" value="CLPAB_1"/>
    <property type="match status" value="1"/>
</dbReference>
<dbReference type="SMART" id="SM01086">
    <property type="entry name" value="ClpB_D2-small"/>
    <property type="match status" value="1"/>
</dbReference>
<dbReference type="Pfam" id="PF02861">
    <property type="entry name" value="Clp_N"/>
    <property type="match status" value="1"/>
</dbReference>
<sequence length="866" mass="96616">MNPNNYTSQAGIIIQNAMEIASQNGQQAIETGHLLQAILQDDTQTSAFLLKKNGVSVLQIQEKLQSILFSYPKVSGAQPYASNALQQVLTKAEALKTEFGDSYVSVEILFLALIESKDAVADLLKSLGINKTNFKKSITELRGNRKVNDPHAEGTYQSLEKYGKNLNELAKAGKIDPVIGRDEEIRRVLQILSRRTKNNPILLGEPGVGKTAIVEGLAQRIVSGDVPENLKSKIVMSLDMGLLVAGAKYKGEFEERLKAVIKEVTDSDGEIVLFIDEIHTLIGAGGGGEGAMDAANLLKPALARGELHAIGATTLKEYQKYIEKDKALERRFQSVLVEEPDVADAISILRGIKDRYELHHGVRIQDDAVIAAVELSNRYISDRFLPDKAIDLMDEAAAKMRLEIDSVPEEIDDIQRKIMQLEIEREAIRRENNKEKETILTRDLADLSEKRDALKAKWQAEKSVLDAVRAEKEAIDRLKLEAEQAERQGDYGKVAEIRYGRLVESEQKLKDMQAQPTGENSMLQEEVTAENVAEVVAKWTGIPVSRMLQTEVEKLLHLEDELHKRVAGQDQAIEMVSDAVRRSRAGLQDPKRPIGSFIFLGTTGVGKTELAKTLASYLFNDENAMIRIDMSEYQERHAVSRLVGAPPGYVGYDEGGQLTEAVRRKPYSVVLLDEIEKAHPDVWNILLQVLDEGRLTDNKGRTANFKNTIIIMTSNIGSHLIQEKMAQMEGWNNAIVMEETKEEVMTLLKQVVRPEFLNRVDEVVLFEPLTLEHARKILAIQFKEVQKRLAEQNITLEASEEALNKLATDGYDPNYGGRPMKRVLQKAVLNELSKAILSGKIQKDSAVMMELDAKGELSFENIIVEV</sequence>
<evidence type="ECO:0000259" key="12">
    <source>
        <dbReference type="PROSITE" id="PS51903"/>
    </source>
</evidence>
<dbReference type="SMART" id="SM00382">
    <property type="entry name" value="AAA"/>
    <property type="match status" value="2"/>
</dbReference>
<keyword evidence="14" id="KW-1185">Reference proteome</keyword>
<dbReference type="InterPro" id="IPR003593">
    <property type="entry name" value="AAA+_ATPase"/>
</dbReference>
<evidence type="ECO:0000256" key="11">
    <source>
        <dbReference type="RuleBase" id="RU362034"/>
    </source>
</evidence>
<dbReference type="InterPro" id="IPR003959">
    <property type="entry name" value="ATPase_AAA_core"/>
</dbReference>
<dbReference type="SUPFAM" id="SSF52540">
    <property type="entry name" value="P-loop containing nucleoside triphosphate hydrolases"/>
    <property type="match status" value="2"/>
</dbReference>
<evidence type="ECO:0000256" key="7">
    <source>
        <dbReference type="ARBA" id="ARBA00023186"/>
    </source>
</evidence>
<dbReference type="Gene3D" id="3.40.50.300">
    <property type="entry name" value="P-loop containing nucleotide triphosphate hydrolases"/>
    <property type="match status" value="3"/>
</dbReference>
<feature type="domain" description="Clp R" evidence="12">
    <location>
        <begin position="3"/>
        <end position="144"/>
    </location>
</feature>
<keyword evidence="3 9" id="KW-0677">Repeat</keyword>
<dbReference type="PRINTS" id="PR00300">
    <property type="entry name" value="CLPPROTEASEA"/>
</dbReference>
<comment type="subcellular location">
    <subcellularLocation>
        <location evidence="11">Cytoplasm</location>
    </subcellularLocation>
</comment>
<comment type="similarity">
    <text evidence="1 10">Belongs to the ClpA/ClpB family.</text>
</comment>
<feature type="coiled-coil region" evidence="11">
    <location>
        <begin position="404"/>
        <end position="438"/>
    </location>
</feature>
<comment type="function">
    <text evidence="11">Part of a stress-induced multi-chaperone system, it is involved in the recovery of the cell from heat-induced damage, in cooperation with DnaK, DnaJ and GrpE.</text>
</comment>
<keyword evidence="7 10" id="KW-0143">Chaperone</keyword>
<comment type="subunit">
    <text evidence="11">Homohexamer; The oligomerization is ATP-dependent.</text>
</comment>
<comment type="caution">
    <text evidence="13">The sequence shown here is derived from an EMBL/GenBank/DDBJ whole genome shotgun (WGS) entry which is preliminary data.</text>
</comment>
<dbReference type="Gene3D" id="1.10.8.60">
    <property type="match status" value="1"/>
</dbReference>
<dbReference type="CDD" id="cd19499">
    <property type="entry name" value="RecA-like_ClpB_Hsp104-like"/>
    <property type="match status" value="1"/>
</dbReference>
<dbReference type="InterPro" id="IPR028299">
    <property type="entry name" value="ClpA/B_CS2"/>
</dbReference>
<evidence type="ECO:0000256" key="8">
    <source>
        <dbReference type="ARBA" id="ARBA00026057"/>
    </source>
</evidence>
<keyword evidence="11" id="KW-0963">Cytoplasm</keyword>
<keyword evidence="11" id="KW-0346">Stress response</keyword>
<gene>
    <name evidence="11 13" type="primary">clpB</name>
    <name evidence="13" type="ORF">SKC37_02055</name>
</gene>
<dbReference type="Pfam" id="PF10431">
    <property type="entry name" value="ClpB_D2-small"/>
    <property type="match status" value="1"/>
</dbReference>
<evidence type="ECO:0000256" key="6">
    <source>
        <dbReference type="ARBA" id="ARBA00023054"/>
    </source>
</evidence>
<evidence type="ECO:0000256" key="10">
    <source>
        <dbReference type="RuleBase" id="RU004432"/>
    </source>
</evidence>
<evidence type="ECO:0000256" key="5">
    <source>
        <dbReference type="ARBA" id="ARBA00022840"/>
    </source>
</evidence>
<reference evidence="13 14" key="1">
    <citation type="submission" date="2024-03" db="EMBL/GenBank/DDBJ databases">
        <title>Aquirufa genome sequencing.</title>
        <authorList>
            <person name="Pitt A."/>
            <person name="Hahn M.W."/>
        </authorList>
    </citation>
    <scope>NUCLEOTIDE SEQUENCE [LARGE SCALE GENOMIC DNA]</scope>
    <source>
        <strain evidence="13 14">HETE-83D</strain>
    </source>
</reference>
<evidence type="ECO:0000313" key="13">
    <source>
        <dbReference type="EMBL" id="MFD3407427.1"/>
    </source>
</evidence>
<dbReference type="Gene3D" id="1.10.1780.10">
    <property type="entry name" value="Clp, N-terminal domain"/>
    <property type="match status" value="1"/>
</dbReference>
<evidence type="ECO:0000256" key="9">
    <source>
        <dbReference type="PROSITE-ProRule" id="PRU01251"/>
    </source>
</evidence>
<dbReference type="Proteomes" id="UP001598019">
    <property type="component" value="Unassembled WGS sequence"/>
</dbReference>
<dbReference type="PROSITE" id="PS00871">
    <property type="entry name" value="CLPAB_2"/>
    <property type="match status" value="1"/>
</dbReference>
<dbReference type="SUPFAM" id="SSF81923">
    <property type="entry name" value="Double Clp-N motif"/>
    <property type="match status" value="1"/>
</dbReference>
<proteinExistence type="inferred from homology"/>
<evidence type="ECO:0000256" key="4">
    <source>
        <dbReference type="ARBA" id="ARBA00022741"/>
    </source>
</evidence>
<feature type="coiled-coil region" evidence="11">
    <location>
        <begin position="782"/>
        <end position="809"/>
    </location>
</feature>
<dbReference type="NCBIfam" id="TIGR03346">
    <property type="entry name" value="chaperone_ClpB"/>
    <property type="match status" value="1"/>
</dbReference>
<dbReference type="Pfam" id="PF00004">
    <property type="entry name" value="AAA"/>
    <property type="match status" value="1"/>
</dbReference>
<dbReference type="InterPro" id="IPR027417">
    <property type="entry name" value="P-loop_NTPase"/>
</dbReference>
<dbReference type="PANTHER" id="PTHR11638">
    <property type="entry name" value="ATP-DEPENDENT CLP PROTEASE"/>
    <property type="match status" value="1"/>
</dbReference>
<name>A0ABW6DKZ9_9BACT</name>
<dbReference type="InterPro" id="IPR004176">
    <property type="entry name" value="Clp_R_N"/>
</dbReference>
<dbReference type="RefSeq" id="WP_377979868.1">
    <property type="nucleotide sequence ID" value="NZ_JBBKXX010000001.1"/>
</dbReference>
<keyword evidence="5 10" id="KW-0067">ATP-binding</keyword>
<dbReference type="Pfam" id="PF17871">
    <property type="entry name" value="AAA_lid_9"/>
    <property type="match status" value="1"/>
</dbReference>
<accession>A0ABW6DKZ9</accession>
<dbReference type="EMBL" id="JBBKXX010000001">
    <property type="protein sequence ID" value="MFD3407427.1"/>
    <property type="molecule type" value="Genomic_DNA"/>
</dbReference>
<dbReference type="InterPro" id="IPR050130">
    <property type="entry name" value="ClpA_ClpB"/>
</dbReference>
<comment type="subunit">
    <text evidence="8">Homohexamer. The oligomerization is ATP-dependent.</text>
</comment>
<dbReference type="InterPro" id="IPR017730">
    <property type="entry name" value="Chaperonin_ClpB"/>
</dbReference>
<dbReference type="InterPro" id="IPR018368">
    <property type="entry name" value="ClpA/B_CS1"/>
</dbReference>
<dbReference type="InterPro" id="IPR019489">
    <property type="entry name" value="Clp_ATPase_C"/>
</dbReference>
<evidence type="ECO:0000256" key="1">
    <source>
        <dbReference type="ARBA" id="ARBA00008675"/>
    </source>
</evidence>
<dbReference type="InterPro" id="IPR041546">
    <property type="entry name" value="ClpA/ClpB_AAA_lid"/>
</dbReference>